<evidence type="ECO:0000313" key="2">
    <source>
        <dbReference type="Proteomes" id="UP000256964"/>
    </source>
</evidence>
<protein>
    <submittedName>
        <fullName evidence="1">Uncharacterized protein</fullName>
    </submittedName>
</protein>
<dbReference type="Proteomes" id="UP000256964">
    <property type="component" value="Unassembled WGS sequence"/>
</dbReference>
<evidence type="ECO:0000313" key="1">
    <source>
        <dbReference type="EMBL" id="RDX44454.1"/>
    </source>
</evidence>
<reference evidence="1 2" key="1">
    <citation type="journal article" date="2018" name="Biotechnol. Biofuels">
        <title>Integrative visual omics of the white-rot fungus Polyporus brumalis exposes the biotechnological potential of its oxidative enzymes for delignifying raw plant biomass.</title>
        <authorList>
            <person name="Miyauchi S."/>
            <person name="Rancon A."/>
            <person name="Drula E."/>
            <person name="Hage H."/>
            <person name="Chaduli D."/>
            <person name="Favel A."/>
            <person name="Grisel S."/>
            <person name="Henrissat B."/>
            <person name="Herpoel-Gimbert I."/>
            <person name="Ruiz-Duenas F.J."/>
            <person name="Chevret D."/>
            <person name="Hainaut M."/>
            <person name="Lin J."/>
            <person name="Wang M."/>
            <person name="Pangilinan J."/>
            <person name="Lipzen A."/>
            <person name="Lesage-Meessen L."/>
            <person name="Navarro D."/>
            <person name="Riley R."/>
            <person name="Grigoriev I.V."/>
            <person name="Zhou S."/>
            <person name="Raouche S."/>
            <person name="Rosso M.N."/>
        </authorList>
    </citation>
    <scope>NUCLEOTIDE SEQUENCE [LARGE SCALE GENOMIC DNA]</scope>
    <source>
        <strain evidence="1 2">BRFM 1820</strain>
    </source>
</reference>
<sequence length="250" mass="28312">MSNRPSSTSSLPDRNEVNMTRELLIGALHDLSLRLATYFPSTVRLVVHGGAVMVLHPQLACRDMTRDVDYLHRSFEAEWMARGVSDAGPRLLTCIKATARAFGLGADWMNACADVALPMTRDMYGKPFDPISYDALSTNNMKMNTIFTAHGLVLVGVSWSWAVALKLVRYEKHDPHDIASILRLGHRQRNVKWTRTLLEQWLVAMCSAMGYTAYTPYQMETTRQKMRHAIALAYQQNIYPPQPQRAVYAH</sequence>
<dbReference type="EMBL" id="KZ857449">
    <property type="protein sequence ID" value="RDX44454.1"/>
    <property type="molecule type" value="Genomic_DNA"/>
</dbReference>
<keyword evidence="2" id="KW-1185">Reference proteome</keyword>
<dbReference type="OrthoDB" id="3141838at2759"/>
<proteinExistence type="predicted"/>
<dbReference type="AlphaFoldDB" id="A0A371CVZ5"/>
<gene>
    <name evidence="1" type="ORF">OH76DRAFT_1359593</name>
</gene>
<name>A0A371CVZ5_9APHY</name>
<dbReference type="STRING" id="139420.A0A371CVZ5"/>
<organism evidence="1 2">
    <name type="scientific">Lentinus brumalis</name>
    <dbReference type="NCBI Taxonomy" id="2498619"/>
    <lineage>
        <taxon>Eukaryota</taxon>
        <taxon>Fungi</taxon>
        <taxon>Dikarya</taxon>
        <taxon>Basidiomycota</taxon>
        <taxon>Agaricomycotina</taxon>
        <taxon>Agaricomycetes</taxon>
        <taxon>Polyporales</taxon>
        <taxon>Polyporaceae</taxon>
        <taxon>Lentinus</taxon>
    </lineage>
</organism>
<accession>A0A371CVZ5</accession>